<reference evidence="3" key="1">
    <citation type="submission" date="2024-07" db="EMBL/GenBank/DDBJ databases">
        <title>Two chromosome-level genome assemblies of Korean endemic species Abeliophyllum distichum and Forsythia ovata (Oleaceae).</title>
        <authorList>
            <person name="Jang H."/>
        </authorList>
    </citation>
    <scope>NUCLEOTIDE SEQUENCE [LARGE SCALE GENOMIC DNA]</scope>
</reference>
<dbReference type="Proteomes" id="UP001604277">
    <property type="component" value="Unassembled WGS sequence"/>
</dbReference>
<protein>
    <recommendedName>
        <fullName evidence="4">Calmodulin-binding protein</fullName>
    </recommendedName>
</protein>
<gene>
    <name evidence="2" type="ORF">Fot_50677</name>
</gene>
<evidence type="ECO:0000256" key="1">
    <source>
        <dbReference type="SAM" id="MobiDB-lite"/>
    </source>
</evidence>
<dbReference type="AlphaFoldDB" id="A0ABD1PYT7"/>
<feature type="compositionally biased region" description="Basic and acidic residues" evidence="1">
    <location>
        <begin position="147"/>
        <end position="168"/>
    </location>
</feature>
<dbReference type="EMBL" id="JBFOLJ010000016">
    <property type="protein sequence ID" value="KAL2469101.1"/>
    <property type="molecule type" value="Genomic_DNA"/>
</dbReference>
<feature type="compositionally biased region" description="Polar residues" evidence="1">
    <location>
        <begin position="179"/>
        <end position="188"/>
    </location>
</feature>
<comment type="caution">
    <text evidence="2">The sequence shown here is derived from an EMBL/GenBank/DDBJ whole genome shotgun (WGS) entry which is preliminary data.</text>
</comment>
<dbReference type="PANTHER" id="PTHR33095">
    <property type="entry name" value="OS07G0619500 PROTEIN"/>
    <property type="match status" value="1"/>
</dbReference>
<sequence>MEEEDLENPTTTSTSTAPDPLTTTAQEFSDDIDSCCSTPYVSAPSSPGRGTPLGGFYYSAPASPMHFVLSTNSISSYGVESSTAACSFEFDFSAPLADDGAPPGSMSSADELFLNGQIRPMKLSSHLQRPQVLAPLIDVDESDDIEQSDRDDSSFSEEKFVRGRESKLRAGSLRRRTRSMSPLRTASFQWHEDCVDHENGNAQDDEIKRENEECKNTEEEAASNDTTPCESGSSSRSSSIGRSSRRWVFLKEFLYRSKSEGRNNGHKFWGSLSFSPVKDKKLEKPISNPKIPSTEKAKNAANSAPEVKQQRGAKEVKNRAANVNGKVVNGIGKRRVPPSPHELHYTANRAQAEEMRKKTFLPYRQGLLGCLGFSSKGYGAMNGFARALNSVSSRVGLLCLSPPSND</sequence>
<accession>A0ABD1PYT7</accession>
<feature type="compositionally biased region" description="Low complexity" evidence="1">
    <location>
        <begin position="231"/>
        <end position="242"/>
    </location>
</feature>
<dbReference type="Pfam" id="PF07816">
    <property type="entry name" value="DUF1645"/>
    <property type="match status" value="1"/>
</dbReference>
<feature type="compositionally biased region" description="Basic and acidic residues" evidence="1">
    <location>
        <begin position="190"/>
        <end position="218"/>
    </location>
</feature>
<feature type="region of interest" description="Disordered" evidence="1">
    <location>
        <begin position="138"/>
        <end position="243"/>
    </location>
</feature>
<evidence type="ECO:0000313" key="2">
    <source>
        <dbReference type="EMBL" id="KAL2469101.1"/>
    </source>
</evidence>
<evidence type="ECO:0000313" key="3">
    <source>
        <dbReference type="Proteomes" id="UP001604277"/>
    </source>
</evidence>
<evidence type="ECO:0008006" key="4">
    <source>
        <dbReference type="Google" id="ProtNLM"/>
    </source>
</evidence>
<name>A0ABD1PYT7_9LAMI</name>
<organism evidence="2 3">
    <name type="scientific">Forsythia ovata</name>
    <dbReference type="NCBI Taxonomy" id="205694"/>
    <lineage>
        <taxon>Eukaryota</taxon>
        <taxon>Viridiplantae</taxon>
        <taxon>Streptophyta</taxon>
        <taxon>Embryophyta</taxon>
        <taxon>Tracheophyta</taxon>
        <taxon>Spermatophyta</taxon>
        <taxon>Magnoliopsida</taxon>
        <taxon>eudicotyledons</taxon>
        <taxon>Gunneridae</taxon>
        <taxon>Pentapetalae</taxon>
        <taxon>asterids</taxon>
        <taxon>lamiids</taxon>
        <taxon>Lamiales</taxon>
        <taxon>Oleaceae</taxon>
        <taxon>Forsythieae</taxon>
        <taxon>Forsythia</taxon>
    </lineage>
</organism>
<dbReference type="InterPro" id="IPR012442">
    <property type="entry name" value="DUF1645_plant"/>
</dbReference>
<feature type="compositionally biased region" description="Low complexity" evidence="1">
    <location>
        <begin position="9"/>
        <end position="25"/>
    </location>
</feature>
<dbReference type="PANTHER" id="PTHR33095:SF57">
    <property type="entry name" value="EXPRESSED PROTEIN"/>
    <property type="match status" value="1"/>
</dbReference>
<feature type="region of interest" description="Disordered" evidence="1">
    <location>
        <begin position="1"/>
        <end position="28"/>
    </location>
</feature>
<keyword evidence="3" id="KW-1185">Reference proteome</keyword>
<feature type="region of interest" description="Disordered" evidence="1">
    <location>
        <begin position="281"/>
        <end position="314"/>
    </location>
</feature>
<proteinExistence type="predicted"/>